<evidence type="ECO:0008006" key="3">
    <source>
        <dbReference type="Google" id="ProtNLM"/>
    </source>
</evidence>
<dbReference type="Gene3D" id="3.90.550.10">
    <property type="entry name" value="Spore Coat Polysaccharide Biosynthesis Protein SpsA, Chain A"/>
    <property type="match status" value="1"/>
</dbReference>
<dbReference type="InterPro" id="IPR050587">
    <property type="entry name" value="GNT1/Glycosyltrans_8"/>
</dbReference>
<dbReference type="InterPro" id="IPR002495">
    <property type="entry name" value="Glyco_trans_8"/>
</dbReference>
<gene>
    <name evidence="1" type="ORF">NLI96_g11829</name>
</gene>
<dbReference type="SUPFAM" id="SSF53448">
    <property type="entry name" value="Nucleotide-diphospho-sugar transferases"/>
    <property type="match status" value="1"/>
</dbReference>
<accession>A0AAD5UR70</accession>
<sequence>MSPKAAWVTLLTKSSYLAGALVLHQSLVSVGTKYPLVVMATPQLPEDAREIVRKRGIIVRDIDQLQPEDGTHSLAKHDERFGDTWTKLRGFELTEYERIVLLDSDMIVMRNMDELMDLDVPKDWIACSHACTCNPRKLAHYPADWTPENCAHTSVSHPSGLTSPPKILETSPRTYHLLNSGLVVLNPSQELTEGVYNFLRTSPLVPTFSFPDQDLLAAYFKGKWKVLPYCYNALKTLRIIHANLWRDEEIRCLHYILHDKPWTVPPGDAGEYEESHSWWWDRYRKLGEEMKATDVQGWQLVDSFVAKAV</sequence>
<name>A0AAD5UR70_9APHY</name>
<organism evidence="1 2">
    <name type="scientific">Meripilus lineatus</name>
    <dbReference type="NCBI Taxonomy" id="2056292"/>
    <lineage>
        <taxon>Eukaryota</taxon>
        <taxon>Fungi</taxon>
        <taxon>Dikarya</taxon>
        <taxon>Basidiomycota</taxon>
        <taxon>Agaricomycotina</taxon>
        <taxon>Agaricomycetes</taxon>
        <taxon>Polyporales</taxon>
        <taxon>Meripilaceae</taxon>
        <taxon>Meripilus</taxon>
    </lineage>
</organism>
<dbReference type="AlphaFoldDB" id="A0AAD5UR70"/>
<dbReference type="InterPro" id="IPR029044">
    <property type="entry name" value="Nucleotide-diphossugar_trans"/>
</dbReference>
<evidence type="ECO:0000313" key="2">
    <source>
        <dbReference type="Proteomes" id="UP001212997"/>
    </source>
</evidence>
<comment type="caution">
    <text evidence="1">The sequence shown here is derived from an EMBL/GenBank/DDBJ whole genome shotgun (WGS) entry which is preliminary data.</text>
</comment>
<dbReference type="Proteomes" id="UP001212997">
    <property type="component" value="Unassembled WGS sequence"/>
</dbReference>
<proteinExistence type="predicted"/>
<reference evidence="1" key="1">
    <citation type="submission" date="2022-07" db="EMBL/GenBank/DDBJ databases">
        <title>Genome Sequence of Physisporinus lineatus.</title>
        <authorList>
            <person name="Buettner E."/>
        </authorList>
    </citation>
    <scope>NUCLEOTIDE SEQUENCE</scope>
    <source>
        <strain evidence="1">VT162</strain>
    </source>
</reference>
<dbReference type="EMBL" id="JANAWD010000855">
    <property type="protein sequence ID" value="KAJ3475446.1"/>
    <property type="molecule type" value="Genomic_DNA"/>
</dbReference>
<evidence type="ECO:0000313" key="1">
    <source>
        <dbReference type="EMBL" id="KAJ3475446.1"/>
    </source>
</evidence>
<dbReference type="CDD" id="cd02537">
    <property type="entry name" value="GT8_Glycogenin"/>
    <property type="match status" value="1"/>
</dbReference>
<keyword evidence="2" id="KW-1185">Reference proteome</keyword>
<dbReference type="PANTHER" id="PTHR11183">
    <property type="entry name" value="GLYCOGENIN SUBFAMILY MEMBER"/>
    <property type="match status" value="1"/>
</dbReference>
<dbReference type="Pfam" id="PF01501">
    <property type="entry name" value="Glyco_transf_8"/>
    <property type="match status" value="1"/>
</dbReference>
<protein>
    <recommendedName>
        <fullName evidence="3">Galactinol synthase</fullName>
    </recommendedName>
</protein>
<dbReference type="GO" id="GO:0016757">
    <property type="term" value="F:glycosyltransferase activity"/>
    <property type="evidence" value="ECO:0007669"/>
    <property type="project" value="InterPro"/>
</dbReference>